<feature type="non-terminal residue" evidence="2">
    <location>
        <position position="226"/>
    </location>
</feature>
<feature type="transmembrane region" description="Helical" evidence="1">
    <location>
        <begin position="174"/>
        <end position="192"/>
    </location>
</feature>
<dbReference type="AlphaFoldDB" id="A0A1M6IQ37"/>
<gene>
    <name evidence="2" type="ORF">SAMN02745176_03356</name>
</gene>
<protein>
    <submittedName>
        <fullName evidence="2">Uncharacterized protein</fullName>
    </submittedName>
</protein>
<name>A0A1M6IQ37_9FIRM</name>
<dbReference type="EMBL" id="FQZS01000036">
    <property type="protein sequence ID" value="SHJ36563.1"/>
    <property type="molecule type" value="Genomic_DNA"/>
</dbReference>
<feature type="transmembrane region" description="Helical" evidence="1">
    <location>
        <begin position="15"/>
        <end position="38"/>
    </location>
</feature>
<reference evidence="2 3" key="1">
    <citation type="submission" date="2016-11" db="EMBL/GenBank/DDBJ databases">
        <authorList>
            <person name="Jaros S."/>
            <person name="Januszkiewicz K."/>
            <person name="Wedrychowicz H."/>
        </authorList>
    </citation>
    <scope>NUCLEOTIDE SEQUENCE [LARGE SCALE GENOMIC DNA]</scope>
    <source>
        <strain evidence="2 3">DSM 19022</strain>
    </source>
</reference>
<keyword evidence="3" id="KW-1185">Reference proteome</keyword>
<keyword evidence="1" id="KW-0812">Transmembrane</keyword>
<accession>A0A1M6IQ37</accession>
<keyword evidence="1" id="KW-1133">Transmembrane helix</keyword>
<keyword evidence="1" id="KW-0472">Membrane</keyword>
<proteinExistence type="predicted"/>
<dbReference type="Proteomes" id="UP000184442">
    <property type="component" value="Unassembled WGS sequence"/>
</dbReference>
<evidence type="ECO:0000313" key="3">
    <source>
        <dbReference type="Proteomes" id="UP000184442"/>
    </source>
</evidence>
<evidence type="ECO:0000256" key="1">
    <source>
        <dbReference type="SAM" id="Phobius"/>
    </source>
</evidence>
<sequence>MVINLIDKIFSDSAIIASTITSIVALIGIIVGAINYIYQNSQKNKTDYHKMIKDKLEYFYAPLYLKYSVDPNYMITYDEDMMSKIINYSYLIDINTRKLLIIIIEIESKIEHIEESDNYKSQIDKLKKYKETLVKYLAREYAILSSCYEKVFQDVDLKYRKNSNKSTRNIIKKIFKVLTIVFISLFLIILTYKHFLQFGYLLIFQEFILPVILFIFSYGTAFYIAD</sequence>
<organism evidence="2 3">
    <name type="scientific">Lutispora thermophila DSM 19022</name>
    <dbReference type="NCBI Taxonomy" id="1122184"/>
    <lineage>
        <taxon>Bacteria</taxon>
        <taxon>Bacillati</taxon>
        <taxon>Bacillota</taxon>
        <taxon>Clostridia</taxon>
        <taxon>Lutisporales</taxon>
        <taxon>Lutisporaceae</taxon>
        <taxon>Lutispora</taxon>
    </lineage>
</organism>
<feature type="transmembrane region" description="Helical" evidence="1">
    <location>
        <begin position="198"/>
        <end position="225"/>
    </location>
</feature>
<evidence type="ECO:0000313" key="2">
    <source>
        <dbReference type="EMBL" id="SHJ36563.1"/>
    </source>
</evidence>